<dbReference type="Pfam" id="PF00111">
    <property type="entry name" value="Fer2"/>
    <property type="match status" value="1"/>
</dbReference>
<accession>A0A1Q4KB79</accession>
<dbReference type="Proteomes" id="UP000186677">
    <property type="component" value="Unassembled WGS sequence"/>
</dbReference>
<dbReference type="GO" id="GO:0051537">
    <property type="term" value="F:2 iron, 2 sulfur cluster binding"/>
    <property type="evidence" value="ECO:0007669"/>
    <property type="project" value="InterPro"/>
</dbReference>
<evidence type="ECO:0000313" key="8">
    <source>
        <dbReference type="Proteomes" id="UP000186677"/>
    </source>
</evidence>
<dbReference type="PANTHER" id="PTHR47354">
    <property type="entry name" value="NADH OXIDOREDUCTASE HCR"/>
    <property type="match status" value="1"/>
</dbReference>
<dbReference type="EMBL" id="MPJD01000002">
    <property type="protein sequence ID" value="OKA29171.1"/>
    <property type="molecule type" value="Genomic_DNA"/>
</dbReference>
<dbReference type="PRINTS" id="PR00410">
    <property type="entry name" value="PHEHYDRXLASE"/>
</dbReference>
<protein>
    <submittedName>
        <fullName evidence="6">NADH oxidase</fullName>
    </submittedName>
</protein>
<evidence type="ECO:0000256" key="1">
    <source>
        <dbReference type="ARBA" id="ARBA00023014"/>
    </source>
</evidence>
<evidence type="ECO:0000313" key="7">
    <source>
        <dbReference type="Proteomes" id="UP000185990"/>
    </source>
</evidence>
<dbReference type="InterPro" id="IPR036010">
    <property type="entry name" value="2Fe-2S_ferredoxin-like_sf"/>
</dbReference>
<evidence type="ECO:0000256" key="2">
    <source>
        <dbReference type="ARBA" id="ARBA00034078"/>
    </source>
</evidence>
<evidence type="ECO:0000313" key="6">
    <source>
        <dbReference type="EMBL" id="OKA29171.1"/>
    </source>
</evidence>
<dbReference type="PROSITE" id="PS51384">
    <property type="entry name" value="FAD_FR"/>
    <property type="match status" value="1"/>
</dbReference>
<dbReference type="Gene3D" id="3.10.20.30">
    <property type="match status" value="1"/>
</dbReference>
<dbReference type="PROSITE" id="PS00197">
    <property type="entry name" value="2FE2S_FER_1"/>
    <property type="match status" value="1"/>
</dbReference>
<dbReference type="PANTHER" id="PTHR47354:SF5">
    <property type="entry name" value="PROTEIN RFBI"/>
    <property type="match status" value="1"/>
</dbReference>
<dbReference type="Gene3D" id="3.40.50.80">
    <property type="entry name" value="Nucleotide-binding domain of ferredoxin-NADP reductase (FNR) module"/>
    <property type="match status" value="1"/>
</dbReference>
<dbReference type="InterPro" id="IPR008333">
    <property type="entry name" value="Cbr1-like_FAD-bd_dom"/>
</dbReference>
<dbReference type="InterPro" id="IPR001433">
    <property type="entry name" value="OxRdtase_FAD/NAD-bd"/>
</dbReference>
<keyword evidence="8" id="KW-1185">Reference proteome</keyword>
<organism evidence="6 7">
    <name type="scientific">Pseudomonas versuta</name>
    <dbReference type="NCBI Taxonomy" id="1788301"/>
    <lineage>
        <taxon>Bacteria</taxon>
        <taxon>Pseudomonadati</taxon>
        <taxon>Pseudomonadota</taxon>
        <taxon>Gammaproteobacteria</taxon>
        <taxon>Pseudomonadales</taxon>
        <taxon>Pseudomonadaceae</taxon>
        <taxon>Pseudomonas</taxon>
    </lineage>
</organism>
<comment type="cofactor">
    <cofactor evidence="2">
        <name>[2Fe-2S] cluster</name>
        <dbReference type="ChEBI" id="CHEBI:190135"/>
    </cofactor>
</comment>
<proteinExistence type="predicted"/>
<dbReference type="InterPro" id="IPR006058">
    <property type="entry name" value="2Fe2S_fd_BS"/>
</dbReference>
<dbReference type="InterPro" id="IPR050415">
    <property type="entry name" value="MRET"/>
</dbReference>
<accession>A0A0M3UDR3</accession>
<dbReference type="Pfam" id="PF00970">
    <property type="entry name" value="FAD_binding_6"/>
    <property type="match status" value="1"/>
</dbReference>
<comment type="caution">
    <text evidence="6">The sequence shown here is derived from an EMBL/GenBank/DDBJ whole genome shotgun (WGS) entry which is preliminary data.</text>
</comment>
<dbReference type="PROSITE" id="PS51085">
    <property type="entry name" value="2FE2S_FER_2"/>
    <property type="match status" value="1"/>
</dbReference>
<sequence>MSHKIALNFEDGVTRFIDANASETVADAAYRQGINIPLDCRDGACGTCKCFAESGEYDLGEEYIDDALTAEEAGEGFVLTCQMRAKGDCVVHIPTSSEVCKTGQSSYEGAIQEVRRLSDSTLSLSIQGQGLADLTFLPGQYVNLNVPGSDQTRAYSFSSVQKDGRVSFLIRNVPGGLMSHFLTELAKVGDTMSLAGPLGSFYLRPIKRPLLLLAGGTGLAPFTAMLETIAQKGSDHPLHLIYGVTNDFDLVEIDRLKALAASIPNFTFSACVANPQSEWPQKGYVTQHIAPEHLNGGDVDIYLCGPPPMVEAVSQYIREQGISPANFYYEKFAASAA</sequence>
<dbReference type="KEGG" id="ppsy:AOC04_06640"/>
<keyword evidence="1" id="KW-0408">Iron</keyword>
<dbReference type="Gene3D" id="2.40.30.10">
    <property type="entry name" value="Translation factors"/>
    <property type="match status" value="1"/>
</dbReference>
<gene>
    <name evidence="5" type="ORF">BOH73_22815</name>
    <name evidence="6" type="ORF">BOH74_01065</name>
</gene>
<dbReference type="EMBL" id="MPJC01000032">
    <property type="protein sequence ID" value="OKA17400.1"/>
    <property type="molecule type" value="Genomic_DNA"/>
</dbReference>
<dbReference type="AlphaFoldDB" id="A0A0M3UDR3"/>
<dbReference type="SUPFAM" id="SSF63380">
    <property type="entry name" value="Riboflavin synthase domain-like"/>
    <property type="match status" value="1"/>
</dbReference>
<feature type="domain" description="2Fe-2S ferredoxin-type" evidence="3">
    <location>
        <begin position="3"/>
        <end position="97"/>
    </location>
</feature>
<dbReference type="OrthoDB" id="9806195at2"/>
<dbReference type="Proteomes" id="UP000185990">
    <property type="component" value="Unassembled WGS sequence"/>
</dbReference>
<reference evidence="5 8" key="2">
    <citation type="submission" date="2016-11" db="EMBL/GenBank/DDBJ databases">
        <title>Draft genome of Pseudomonas versuta A4R1.5.</title>
        <authorList>
            <person name="See-Too W.-S."/>
        </authorList>
    </citation>
    <scope>NUCLEOTIDE SEQUENCE [LARGE SCALE GENOMIC DNA]</scope>
    <source>
        <strain evidence="5 8">A4R1.5</strain>
    </source>
</reference>
<dbReference type="SUPFAM" id="SSF52343">
    <property type="entry name" value="Ferredoxin reductase-like, C-terminal NADP-linked domain"/>
    <property type="match status" value="1"/>
</dbReference>
<feature type="domain" description="FAD-binding FR-type" evidence="4">
    <location>
        <begin position="104"/>
        <end position="204"/>
    </location>
</feature>
<dbReference type="InterPro" id="IPR017927">
    <property type="entry name" value="FAD-bd_FR_type"/>
</dbReference>
<evidence type="ECO:0000313" key="5">
    <source>
        <dbReference type="EMBL" id="OKA17400.1"/>
    </source>
</evidence>
<keyword evidence="1" id="KW-0411">Iron-sulfur</keyword>
<dbReference type="InterPro" id="IPR017938">
    <property type="entry name" value="Riboflavin_synthase-like_b-brl"/>
</dbReference>
<dbReference type="InterPro" id="IPR039261">
    <property type="entry name" value="FNR_nucleotide-bd"/>
</dbReference>
<evidence type="ECO:0000259" key="4">
    <source>
        <dbReference type="PROSITE" id="PS51384"/>
    </source>
</evidence>
<reference evidence="6 7" key="1">
    <citation type="submission" date="2016-11" db="EMBL/GenBank/DDBJ databases">
        <title>Draft genome of Pseudomonas versuta A4R1.12.</title>
        <authorList>
            <person name="See-Too W.-S."/>
        </authorList>
    </citation>
    <scope>NUCLEOTIDE SEQUENCE [LARGE SCALE GENOMIC DNA]</scope>
    <source>
        <strain evidence="6 7">A4R1.12</strain>
    </source>
</reference>
<dbReference type="GO" id="GO:0016491">
    <property type="term" value="F:oxidoreductase activity"/>
    <property type="evidence" value="ECO:0007669"/>
    <property type="project" value="InterPro"/>
</dbReference>
<dbReference type="Pfam" id="PF00175">
    <property type="entry name" value="NAD_binding_1"/>
    <property type="match status" value="1"/>
</dbReference>
<dbReference type="InterPro" id="IPR001709">
    <property type="entry name" value="Flavoprot_Pyr_Nucl_cyt_Rdtase"/>
</dbReference>
<dbReference type="InterPro" id="IPR001041">
    <property type="entry name" value="2Fe-2S_ferredoxin-type"/>
</dbReference>
<name>A0A0M3UDR3_9PSED</name>
<dbReference type="RefSeq" id="WP_060691720.1">
    <property type="nucleotide sequence ID" value="NZ_CP012676.1"/>
</dbReference>
<dbReference type="InterPro" id="IPR012675">
    <property type="entry name" value="Beta-grasp_dom_sf"/>
</dbReference>
<dbReference type="CDD" id="cd06209">
    <property type="entry name" value="BenDO_FAD_NAD"/>
    <property type="match status" value="1"/>
</dbReference>
<keyword evidence="1" id="KW-0479">Metal-binding</keyword>
<evidence type="ECO:0000259" key="3">
    <source>
        <dbReference type="PROSITE" id="PS51085"/>
    </source>
</evidence>
<dbReference type="SUPFAM" id="SSF54292">
    <property type="entry name" value="2Fe-2S ferredoxin-like"/>
    <property type="match status" value="1"/>
</dbReference>
<dbReference type="NCBIfam" id="NF040810">
    <property type="entry name" value="BenC"/>
    <property type="match status" value="1"/>
</dbReference>
<dbReference type="CDD" id="cd00207">
    <property type="entry name" value="fer2"/>
    <property type="match status" value="1"/>
</dbReference>
<dbReference type="PRINTS" id="PR00371">
    <property type="entry name" value="FPNCR"/>
</dbReference>
<dbReference type="InterPro" id="IPR047683">
    <property type="entry name" value="BenC-like_FAD_NAD-bd"/>
</dbReference>